<evidence type="ECO:0000313" key="5">
    <source>
        <dbReference type="EMBL" id="KAF6140574.1"/>
    </source>
</evidence>
<evidence type="ECO:0000256" key="2">
    <source>
        <dbReference type="ARBA" id="ARBA00005466"/>
    </source>
</evidence>
<dbReference type="PANTHER" id="PTHR13878:SF102">
    <property type="entry name" value="CYTOKININ DEHYDROGENASE 5"/>
    <property type="match status" value="1"/>
</dbReference>
<evidence type="ECO:0000256" key="1">
    <source>
        <dbReference type="ARBA" id="ARBA00001974"/>
    </source>
</evidence>
<accession>A0A7J7LDI0</accession>
<comment type="cofactor">
    <cofactor evidence="1">
        <name>FAD</name>
        <dbReference type="ChEBI" id="CHEBI:57692"/>
    </cofactor>
</comment>
<dbReference type="AlphaFoldDB" id="A0A7J7LDI0"/>
<organism evidence="5 6">
    <name type="scientific">Kingdonia uniflora</name>
    <dbReference type="NCBI Taxonomy" id="39325"/>
    <lineage>
        <taxon>Eukaryota</taxon>
        <taxon>Viridiplantae</taxon>
        <taxon>Streptophyta</taxon>
        <taxon>Embryophyta</taxon>
        <taxon>Tracheophyta</taxon>
        <taxon>Spermatophyta</taxon>
        <taxon>Magnoliopsida</taxon>
        <taxon>Ranunculales</taxon>
        <taxon>Circaeasteraceae</taxon>
        <taxon>Kingdonia</taxon>
    </lineage>
</organism>
<dbReference type="Gene3D" id="3.30.465.10">
    <property type="match status" value="1"/>
</dbReference>
<evidence type="ECO:0000259" key="4">
    <source>
        <dbReference type="PROSITE" id="PS51387"/>
    </source>
</evidence>
<dbReference type="InterPro" id="IPR016169">
    <property type="entry name" value="FAD-bd_PCMH_sub2"/>
</dbReference>
<gene>
    <name evidence="5" type="ORF">GIB67_013867</name>
</gene>
<dbReference type="SUPFAM" id="SSF56176">
    <property type="entry name" value="FAD-binding/transporter-associated domain-like"/>
    <property type="match status" value="1"/>
</dbReference>
<dbReference type="Proteomes" id="UP000541444">
    <property type="component" value="Unassembled WGS sequence"/>
</dbReference>
<evidence type="ECO:0000256" key="3">
    <source>
        <dbReference type="ARBA" id="ARBA00023002"/>
    </source>
</evidence>
<evidence type="ECO:0000313" key="6">
    <source>
        <dbReference type="Proteomes" id="UP000541444"/>
    </source>
</evidence>
<name>A0A7J7LDI0_9MAGN</name>
<dbReference type="InterPro" id="IPR016166">
    <property type="entry name" value="FAD-bd_PCMH"/>
</dbReference>
<dbReference type="InterPro" id="IPR006094">
    <property type="entry name" value="Oxid_FAD_bind_N"/>
</dbReference>
<dbReference type="PANTHER" id="PTHR13878">
    <property type="entry name" value="GULONOLACTONE OXIDASE"/>
    <property type="match status" value="1"/>
</dbReference>
<comment type="similarity">
    <text evidence="2">Belongs to the oxygen-dependent FAD-linked oxidoreductase family.</text>
</comment>
<proteinExistence type="inferred from homology"/>
<keyword evidence="3" id="KW-0560">Oxidoreductase</keyword>
<dbReference type="PROSITE" id="PS51387">
    <property type="entry name" value="FAD_PCMH"/>
    <property type="match status" value="1"/>
</dbReference>
<dbReference type="InterPro" id="IPR016167">
    <property type="entry name" value="FAD-bd_PCMH_sub1"/>
</dbReference>
<dbReference type="EMBL" id="JACGCM010002358">
    <property type="protein sequence ID" value="KAF6140574.1"/>
    <property type="molecule type" value="Genomic_DNA"/>
</dbReference>
<dbReference type="Pfam" id="PF01565">
    <property type="entry name" value="FAD_binding_4"/>
    <property type="match status" value="1"/>
</dbReference>
<feature type="domain" description="FAD-binding PCMH-type" evidence="4">
    <location>
        <begin position="1"/>
        <end position="182"/>
    </location>
</feature>
<dbReference type="Gene3D" id="3.30.43.10">
    <property type="entry name" value="Uridine Diphospho-n-acetylenolpyruvylglucosamine Reductase, domain 2"/>
    <property type="match status" value="1"/>
</dbReference>
<keyword evidence="6" id="KW-1185">Reference proteome</keyword>
<dbReference type="GO" id="GO:0071949">
    <property type="term" value="F:FAD binding"/>
    <property type="evidence" value="ECO:0007669"/>
    <property type="project" value="InterPro"/>
</dbReference>
<comment type="caution">
    <text evidence="5">The sequence shown here is derived from an EMBL/GenBank/DDBJ whole genome shotgun (WGS) entry which is preliminary data.</text>
</comment>
<dbReference type="InterPro" id="IPR036318">
    <property type="entry name" value="FAD-bd_PCMH-like_sf"/>
</dbReference>
<sequence length="229" mass="25331">MRHVESLVVLYPNSAHDIVELVKMSYQSEKAFPVSPKGSEHSLYGQSQVADGVVIDMTGTKVSLQKRKEPVQGPMGSYMDVWGGDLWVNVLNWTTTYGLAPKSWTNYLYVIVGGTLSNAGVGGQSFIHGLQISNVYELDVVTGKGELKTCSKEENSELFYGVLGGLGQFGIITRDRIALEPAPESVVLIHLIYIDFSKFTKDIEHLISLHEKPTSERFDCVLSSVCWKI</sequence>
<dbReference type="GO" id="GO:0016491">
    <property type="term" value="F:oxidoreductase activity"/>
    <property type="evidence" value="ECO:0007669"/>
    <property type="project" value="UniProtKB-KW"/>
</dbReference>
<reference evidence="5 6" key="1">
    <citation type="journal article" date="2020" name="IScience">
        <title>Genome Sequencing of the Endangered Kingdonia uniflora (Circaeasteraceae, Ranunculales) Reveals Potential Mechanisms of Evolutionary Specialization.</title>
        <authorList>
            <person name="Sun Y."/>
            <person name="Deng T."/>
            <person name="Zhang A."/>
            <person name="Moore M.J."/>
            <person name="Landis J.B."/>
            <person name="Lin N."/>
            <person name="Zhang H."/>
            <person name="Zhang X."/>
            <person name="Huang J."/>
            <person name="Zhang X."/>
            <person name="Sun H."/>
            <person name="Wang H."/>
        </authorList>
    </citation>
    <scope>NUCLEOTIDE SEQUENCE [LARGE SCALE GENOMIC DNA]</scope>
    <source>
        <strain evidence="5">TB1705</strain>
        <tissue evidence="5">Leaf</tissue>
    </source>
</reference>
<dbReference type="InterPro" id="IPR050432">
    <property type="entry name" value="FAD-linked_Oxidoreductases_BP"/>
</dbReference>
<protein>
    <recommendedName>
        <fullName evidence="4">FAD-binding PCMH-type domain-containing protein</fullName>
    </recommendedName>
</protein>
<dbReference type="OrthoDB" id="415825at2759"/>